<feature type="domain" description="Phage head morphogenesis" evidence="1">
    <location>
        <begin position="195"/>
        <end position="300"/>
    </location>
</feature>
<dbReference type="InterPro" id="IPR025331">
    <property type="entry name" value="TNT"/>
</dbReference>
<dbReference type="AlphaFoldDB" id="A0A6N3A3X1"/>
<dbReference type="RefSeq" id="WP_021841347.1">
    <property type="nucleotide sequence ID" value="NZ_CACRUX010000021.1"/>
</dbReference>
<accession>A0A6N3A3X1</accession>
<dbReference type="Pfam" id="PF04233">
    <property type="entry name" value="Phage_Mu_F"/>
    <property type="match status" value="1"/>
</dbReference>
<gene>
    <name evidence="3" type="ORF">VRLFYP33_00607</name>
</gene>
<dbReference type="InterPro" id="IPR053024">
    <property type="entry name" value="Fungal_surface_NADase"/>
</dbReference>
<proteinExistence type="predicted"/>
<evidence type="ECO:0000259" key="2">
    <source>
        <dbReference type="Pfam" id="PF14021"/>
    </source>
</evidence>
<dbReference type="GO" id="GO:0050135">
    <property type="term" value="F:NADP+ nucleosidase activity"/>
    <property type="evidence" value="ECO:0007669"/>
    <property type="project" value="InterPro"/>
</dbReference>
<protein>
    <submittedName>
        <fullName evidence="3">Phage Mu protein F like protein</fullName>
    </submittedName>
</protein>
<dbReference type="Pfam" id="PF14021">
    <property type="entry name" value="TNT"/>
    <property type="match status" value="1"/>
</dbReference>
<reference evidence="3" key="1">
    <citation type="submission" date="2019-11" db="EMBL/GenBank/DDBJ databases">
        <authorList>
            <person name="Feng L."/>
        </authorList>
    </citation>
    <scope>NUCLEOTIDE SEQUENCE</scope>
    <source>
        <strain evidence="3">VrattiLFYP33</strain>
    </source>
</reference>
<evidence type="ECO:0000313" key="3">
    <source>
        <dbReference type="EMBL" id="VYT84908.1"/>
    </source>
</evidence>
<dbReference type="PANTHER" id="PTHR42059">
    <property type="entry name" value="TNT DOMAIN-CONTAINING PROTEIN"/>
    <property type="match status" value="1"/>
</dbReference>
<dbReference type="InterPro" id="IPR006528">
    <property type="entry name" value="Phage_head_morphogenesis_dom"/>
</dbReference>
<name>A0A6N3A3X1_9FIRM</name>
<dbReference type="EMBL" id="CACRUX010000021">
    <property type="protein sequence ID" value="VYT84908.1"/>
    <property type="molecule type" value="Genomic_DNA"/>
</dbReference>
<evidence type="ECO:0000259" key="1">
    <source>
        <dbReference type="Pfam" id="PF04233"/>
    </source>
</evidence>
<feature type="domain" description="TNT" evidence="2">
    <location>
        <begin position="396"/>
        <end position="479"/>
    </location>
</feature>
<dbReference type="PANTHER" id="PTHR42059:SF1">
    <property type="entry name" value="TNT DOMAIN-CONTAINING PROTEIN"/>
    <property type="match status" value="1"/>
</dbReference>
<dbReference type="NCBIfam" id="TIGR01641">
    <property type="entry name" value="phageSPP1_gp7"/>
    <property type="match status" value="1"/>
</dbReference>
<organism evidence="3">
    <name type="scientific">Veillonella ratti</name>
    <dbReference type="NCBI Taxonomy" id="103892"/>
    <lineage>
        <taxon>Bacteria</taxon>
        <taxon>Bacillati</taxon>
        <taxon>Bacillota</taxon>
        <taxon>Negativicutes</taxon>
        <taxon>Veillonellales</taxon>
        <taxon>Veillonellaceae</taxon>
        <taxon>Veillonella</taxon>
    </lineage>
</organism>
<sequence>MGQDSYWERRSREREAEWTQISQETIERELAEQYARSLQRIQNEINALYGRFSQDNAMSIAEAQKLITGPEFRAWRMDIAEYIKQIEAIGSKELLRELNVLAMRSRISRLDKLYGDTIKELLSMGIIVDDKMTEFLTRAYEDNYYHARYDLGVAGIGVPCNLVSKDDIAKVLANPWSGKNYSTRLWGNTEKLAKVIKREVTNGVHRGISNTKMAKHVQQVMESGRKEAERLVRTEMNYVNNQANLDSIRDADMPYYQFIAVMDSRTSRVCKDHNNEVYKVADAIPGENLPPLHANCRSTIAGTLTGYDPAKDKGKLTLFKTMPYEDYKRVFIEGDKEYGMEKNYLPPTVEFIAKLAAEGNQPYNKVKEGVERFYDDNGAPIYPPNNGAIGDVRIITLKPGTEVLTRYGRDTGSYVSLGDIDFTARALPRTVDVNASNYHRYRVIKLLDNVEEGLIAPWFGEKGLGIQYRLPDRVKNLLGEFLEEIYEDE</sequence>